<name>A0A858RRX2_9BACT</name>
<dbReference type="EMBL" id="CP051774">
    <property type="protein sequence ID" value="QJE99099.1"/>
    <property type="molecule type" value="Genomic_DNA"/>
</dbReference>
<reference evidence="2 3" key="1">
    <citation type="submission" date="2020-04" db="EMBL/GenBank/DDBJ databases">
        <title>Luteolibacter sp. G-1-1-1 isolated from soil.</title>
        <authorList>
            <person name="Dahal R.H."/>
        </authorList>
    </citation>
    <scope>NUCLEOTIDE SEQUENCE [LARGE SCALE GENOMIC DNA]</scope>
    <source>
        <strain evidence="2 3">G-1-1-1</strain>
    </source>
</reference>
<dbReference type="Gene3D" id="3.90.320.10">
    <property type="match status" value="1"/>
</dbReference>
<dbReference type="SUPFAM" id="SSF52980">
    <property type="entry name" value="Restriction endonuclease-like"/>
    <property type="match status" value="1"/>
</dbReference>
<keyword evidence="3" id="KW-1185">Reference proteome</keyword>
<dbReference type="RefSeq" id="WP_169457585.1">
    <property type="nucleotide sequence ID" value="NZ_CP051774.1"/>
</dbReference>
<organism evidence="2 3">
    <name type="scientific">Luteolibacter luteus</name>
    <dbReference type="NCBI Taxonomy" id="2728835"/>
    <lineage>
        <taxon>Bacteria</taxon>
        <taxon>Pseudomonadati</taxon>
        <taxon>Verrucomicrobiota</taxon>
        <taxon>Verrucomicrobiia</taxon>
        <taxon>Verrucomicrobiales</taxon>
        <taxon>Verrucomicrobiaceae</taxon>
        <taxon>Luteolibacter</taxon>
    </lineage>
</organism>
<sequence length="281" mass="31103">MKIIPCKQRSPEWFAARASCVITASRMTPACAPEMKVRLTKAELCEELDRHDIEYSPEATNAELEALLPEPESYRSMSEVDRKNREILIARRLAEPIYQNASLSGAAWLIHLRDKEERALDFNPAVQRGIALEEEARTAYASLTGCSGKEVGFILHDSGGFGASPDLLVPDAASPHGFSHGAEIKCPVPEVHIEWLLAGTLPEKHRLQVHGSMAVTGLSRWDFFSYCPGEPPLHVIVMRDEFTEQLVAGLLLLHREYMAAQDKLAALWDAAFPCDGKEVAA</sequence>
<accession>A0A858RRX2</accession>
<dbReference type="AlphaFoldDB" id="A0A858RRX2"/>
<dbReference type="KEGG" id="luo:HHL09_26075"/>
<dbReference type="InterPro" id="IPR019080">
    <property type="entry name" value="YqaJ_viral_recombinase"/>
</dbReference>
<dbReference type="Pfam" id="PF09588">
    <property type="entry name" value="YqaJ"/>
    <property type="match status" value="1"/>
</dbReference>
<dbReference type="PANTHER" id="PTHR46609:SF6">
    <property type="entry name" value="EXONUCLEASE, PHAGE-TYPE_RECB, C-TERMINAL DOMAIN-CONTAINING PROTEIN-RELATED"/>
    <property type="match status" value="1"/>
</dbReference>
<evidence type="ECO:0000313" key="2">
    <source>
        <dbReference type="EMBL" id="QJE99099.1"/>
    </source>
</evidence>
<evidence type="ECO:0000259" key="1">
    <source>
        <dbReference type="Pfam" id="PF09588"/>
    </source>
</evidence>
<dbReference type="CDD" id="cd22343">
    <property type="entry name" value="PDDEXK_lambda_exonuclease-like"/>
    <property type="match status" value="1"/>
</dbReference>
<dbReference type="Proteomes" id="UP000501812">
    <property type="component" value="Chromosome"/>
</dbReference>
<evidence type="ECO:0000313" key="3">
    <source>
        <dbReference type="Proteomes" id="UP000501812"/>
    </source>
</evidence>
<dbReference type="PANTHER" id="PTHR46609">
    <property type="entry name" value="EXONUCLEASE, PHAGE-TYPE/RECB, C-TERMINAL DOMAIN-CONTAINING PROTEIN"/>
    <property type="match status" value="1"/>
</dbReference>
<dbReference type="InterPro" id="IPR011604">
    <property type="entry name" value="PDDEXK-like_dom_sf"/>
</dbReference>
<dbReference type="InterPro" id="IPR011335">
    <property type="entry name" value="Restrct_endonuc-II-like"/>
</dbReference>
<feature type="domain" description="YqaJ viral recombinase" evidence="1">
    <location>
        <begin position="12"/>
        <end position="218"/>
    </location>
</feature>
<dbReference type="InterPro" id="IPR051703">
    <property type="entry name" value="NF-kappa-B_Signaling_Reg"/>
</dbReference>
<gene>
    <name evidence="2" type="ORF">HHL09_26075</name>
</gene>
<protein>
    <submittedName>
        <fullName evidence="2">YqaJ viral recombinase family protein</fullName>
    </submittedName>
</protein>
<proteinExistence type="predicted"/>